<comment type="caution">
    <text evidence="7">The sequence shown here is derived from an EMBL/GenBank/DDBJ whole genome shotgun (WGS) entry which is preliminary data.</text>
</comment>
<dbReference type="InterPro" id="IPR036291">
    <property type="entry name" value="NAD(P)-bd_dom_sf"/>
</dbReference>
<dbReference type="PANTHER" id="PTHR43401">
    <property type="entry name" value="L-THREONINE 3-DEHYDROGENASE"/>
    <property type="match status" value="1"/>
</dbReference>
<evidence type="ECO:0000256" key="2">
    <source>
        <dbReference type="ARBA" id="ARBA00022723"/>
    </source>
</evidence>
<dbReference type="CDD" id="cd08236">
    <property type="entry name" value="sugar_DH"/>
    <property type="match status" value="1"/>
</dbReference>
<sequence length="358" mass="37309">MTVSSTSSTEAVPAQMRAAVLHAPGDIRVEEVAVTPPGPGQVLLKVAACGVCGSDVPRMLRNGGYVMPIVCGHEFSGHVAELGPGVEGVELGTLVSVPPLIPCRVCAHCVQGDFGLCESYDYFGSRSDGAYAEYVVVPVGNLLTMPEGLDPRAAAMLDPAAIALHALWKTGLRTGQRVLVVGAGPIGLFAIQWARLAGASDIVSLDLSEEKAAMAREAGATAAVQSADAARELAGAGFDVVLESAGNAAAADLAAALVGPKGHAVFVGIPHAPVELAKDTWNRFMRLEVTLHGAWNSFSAPFPGDEWRTAAAKMATGELRWEFMITHELPLADLPDMMRTLGDRSTFTSKVLFVPSAG</sequence>
<evidence type="ECO:0000256" key="3">
    <source>
        <dbReference type="ARBA" id="ARBA00022833"/>
    </source>
</evidence>
<dbReference type="SMART" id="SM00829">
    <property type="entry name" value="PKS_ER"/>
    <property type="match status" value="1"/>
</dbReference>
<comment type="similarity">
    <text evidence="5">Belongs to the zinc-containing alcohol dehydrogenase family.</text>
</comment>
<feature type="domain" description="Enoyl reductase (ER)" evidence="6">
    <location>
        <begin position="22"/>
        <end position="353"/>
    </location>
</feature>
<dbReference type="PROSITE" id="PS00059">
    <property type="entry name" value="ADH_ZINC"/>
    <property type="match status" value="1"/>
</dbReference>
<proteinExistence type="inferred from homology"/>
<dbReference type="Gene3D" id="3.40.50.720">
    <property type="entry name" value="NAD(P)-binding Rossmann-like Domain"/>
    <property type="match status" value="1"/>
</dbReference>
<keyword evidence="3 5" id="KW-0862">Zinc</keyword>
<dbReference type="InterPro" id="IPR013149">
    <property type="entry name" value="ADH-like_C"/>
</dbReference>
<evidence type="ECO:0000256" key="4">
    <source>
        <dbReference type="ARBA" id="ARBA00023002"/>
    </source>
</evidence>
<keyword evidence="8" id="KW-1185">Reference proteome</keyword>
<keyword evidence="4" id="KW-0560">Oxidoreductase</keyword>
<gene>
    <name evidence="7" type="ORF">GCM10022197_06620</name>
</gene>
<evidence type="ECO:0000259" key="6">
    <source>
        <dbReference type="SMART" id="SM00829"/>
    </source>
</evidence>
<evidence type="ECO:0000256" key="5">
    <source>
        <dbReference type="RuleBase" id="RU361277"/>
    </source>
</evidence>
<evidence type="ECO:0000313" key="8">
    <source>
        <dbReference type="Proteomes" id="UP001500767"/>
    </source>
</evidence>
<dbReference type="InterPro" id="IPR011032">
    <property type="entry name" value="GroES-like_sf"/>
</dbReference>
<dbReference type="SUPFAM" id="SSF51735">
    <property type="entry name" value="NAD(P)-binding Rossmann-fold domains"/>
    <property type="match status" value="1"/>
</dbReference>
<organism evidence="7 8">
    <name type="scientific">Microlunatus spumicola</name>
    <dbReference type="NCBI Taxonomy" id="81499"/>
    <lineage>
        <taxon>Bacteria</taxon>
        <taxon>Bacillati</taxon>
        <taxon>Actinomycetota</taxon>
        <taxon>Actinomycetes</taxon>
        <taxon>Propionibacteriales</taxon>
        <taxon>Propionibacteriaceae</taxon>
        <taxon>Microlunatus</taxon>
    </lineage>
</organism>
<evidence type="ECO:0000256" key="1">
    <source>
        <dbReference type="ARBA" id="ARBA00001947"/>
    </source>
</evidence>
<protein>
    <submittedName>
        <fullName evidence="7">Galactitol-1-phosphate 5-dehydrogenase</fullName>
    </submittedName>
</protein>
<keyword evidence="2 5" id="KW-0479">Metal-binding</keyword>
<dbReference type="EMBL" id="BAAAYR010000001">
    <property type="protein sequence ID" value="GAA3554170.1"/>
    <property type="molecule type" value="Genomic_DNA"/>
</dbReference>
<dbReference type="InterPro" id="IPR050129">
    <property type="entry name" value="Zn_alcohol_dh"/>
</dbReference>
<dbReference type="Gene3D" id="3.90.180.10">
    <property type="entry name" value="Medium-chain alcohol dehydrogenases, catalytic domain"/>
    <property type="match status" value="1"/>
</dbReference>
<comment type="cofactor">
    <cofactor evidence="1 5">
        <name>Zn(2+)</name>
        <dbReference type="ChEBI" id="CHEBI:29105"/>
    </cofactor>
</comment>
<dbReference type="InterPro" id="IPR020843">
    <property type="entry name" value="ER"/>
</dbReference>
<reference evidence="8" key="1">
    <citation type="journal article" date="2019" name="Int. J. Syst. Evol. Microbiol.">
        <title>The Global Catalogue of Microorganisms (GCM) 10K type strain sequencing project: providing services to taxonomists for standard genome sequencing and annotation.</title>
        <authorList>
            <consortium name="The Broad Institute Genomics Platform"/>
            <consortium name="The Broad Institute Genome Sequencing Center for Infectious Disease"/>
            <person name="Wu L."/>
            <person name="Ma J."/>
        </authorList>
    </citation>
    <scope>NUCLEOTIDE SEQUENCE [LARGE SCALE GENOMIC DNA]</scope>
    <source>
        <strain evidence="8">JCM 16540</strain>
    </source>
</reference>
<dbReference type="SUPFAM" id="SSF50129">
    <property type="entry name" value="GroES-like"/>
    <property type="match status" value="1"/>
</dbReference>
<dbReference type="Pfam" id="PF08240">
    <property type="entry name" value="ADH_N"/>
    <property type="match status" value="1"/>
</dbReference>
<dbReference type="Proteomes" id="UP001500767">
    <property type="component" value="Unassembled WGS sequence"/>
</dbReference>
<dbReference type="PANTHER" id="PTHR43401:SF2">
    <property type="entry name" value="L-THREONINE 3-DEHYDROGENASE"/>
    <property type="match status" value="1"/>
</dbReference>
<dbReference type="InterPro" id="IPR002328">
    <property type="entry name" value="ADH_Zn_CS"/>
</dbReference>
<dbReference type="Pfam" id="PF00107">
    <property type="entry name" value="ADH_zinc_N"/>
    <property type="match status" value="1"/>
</dbReference>
<evidence type="ECO:0000313" key="7">
    <source>
        <dbReference type="EMBL" id="GAA3554170.1"/>
    </source>
</evidence>
<dbReference type="InterPro" id="IPR013154">
    <property type="entry name" value="ADH-like_N"/>
</dbReference>
<accession>A0ABP6WNG2</accession>
<name>A0ABP6WNG2_9ACTN</name>
<dbReference type="RefSeq" id="WP_204912244.1">
    <property type="nucleotide sequence ID" value="NZ_BAAAYR010000001.1"/>
</dbReference>